<keyword evidence="2" id="KW-1185">Reference proteome</keyword>
<dbReference type="EMBL" id="QRDW01000005">
    <property type="protein sequence ID" value="RED49832.1"/>
    <property type="molecule type" value="Genomic_DNA"/>
</dbReference>
<name>A0A3D9HJZ2_9PROT</name>
<accession>A0A3D9HJZ2</accession>
<evidence type="ECO:0000313" key="1">
    <source>
        <dbReference type="EMBL" id="RED49832.1"/>
    </source>
</evidence>
<dbReference type="AlphaFoldDB" id="A0A3D9HJZ2"/>
<proteinExistence type="predicted"/>
<dbReference type="Proteomes" id="UP000256845">
    <property type="component" value="Unassembled WGS sequence"/>
</dbReference>
<organism evidence="1 2">
    <name type="scientific">Aestuariispira insulae</name>
    <dbReference type="NCBI Taxonomy" id="1461337"/>
    <lineage>
        <taxon>Bacteria</taxon>
        <taxon>Pseudomonadati</taxon>
        <taxon>Pseudomonadota</taxon>
        <taxon>Alphaproteobacteria</taxon>
        <taxon>Rhodospirillales</taxon>
        <taxon>Kiloniellaceae</taxon>
        <taxon>Aestuariispira</taxon>
    </lineage>
</organism>
<comment type="caution">
    <text evidence="1">The sequence shown here is derived from an EMBL/GenBank/DDBJ whole genome shotgun (WGS) entry which is preliminary data.</text>
</comment>
<reference evidence="1 2" key="1">
    <citation type="submission" date="2018-07" db="EMBL/GenBank/DDBJ databases">
        <title>Genomic Encyclopedia of Type Strains, Phase III (KMG-III): the genomes of soil and plant-associated and newly described type strains.</title>
        <authorList>
            <person name="Whitman W."/>
        </authorList>
    </citation>
    <scope>NUCLEOTIDE SEQUENCE [LARGE SCALE GENOMIC DNA]</scope>
    <source>
        <strain evidence="1 2">CECT 8488</strain>
    </source>
</reference>
<gene>
    <name evidence="1" type="ORF">DFP90_105204</name>
</gene>
<protein>
    <submittedName>
        <fullName evidence="1">Uncharacterized protein</fullName>
    </submittedName>
</protein>
<sequence>MSTYRFTLHEDSISPGGWMHILTGGANRALICLMGSAGLEAQEPLFKEQATCATGASMVTTGHDGALILRWELALAEDEEEIESAGVTSRILSSVEIDLEEGEDYIFRVESLGLPPKDWIADQEQVGDAINACLQGKFLLISGDTEETEQKQAEAWFEADGAKFSLKANEEEPSLLVRAVVIAPDRLDDIAAIPVSANENGDEPKRFDKMLAEGVAAL</sequence>
<dbReference type="RefSeq" id="WP_147301011.1">
    <property type="nucleotide sequence ID" value="NZ_QRDW01000005.1"/>
</dbReference>
<evidence type="ECO:0000313" key="2">
    <source>
        <dbReference type="Proteomes" id="UP000256845"/>
    </source>
</evidence>